<dbReference type="SUPFAM" id="SSF56176">
    <property type="entry name" value="FAD-binding/transporter-associated domain-like"/>
    <property type="match status" value="1"/>
</dbReference>
<evidence type="ECO:0000256" key="5">
    <source>
        <dbReference type="ARBA" id="ARBA00023002"/>
    </source>
</evidence>
<dbReference type="InterPro" id="IPR016169">
    <property type="entry name" value="FAD-bd_PCMH_sub2"/>
</dbReference>
<evidence type="ECO:0000259" key="6">
    <source>
        <dbReference type="PROSITE" id="PS51387"/>
    </source>
</evidence>
<comment type="caution">
    <text evidence="7">The sequence shown here is derived from an EMBL/GenBank/DDBJ whole genome shotgun (WGS) entry which is preliminary data.</text>
</comment>
<dbReference type="InterPro" id="IPR050416">
    <property type="entry name" value="FAD-linked_Oxidoreductase"/>
</dbReference>
<comment type="cofactor">
    <cofactor evidence="1">
        <name>FAD</name>
        <dbReference type="ChEBI" id="CHEBI:57692"/>
    </cofactor>
</comment>
<dbReference type="Proteomes" id="UP001604282">
    <property type="component" value="Unassembled WGS sequence"/>
</dbReference>
<dbReference type="InterPro" id="IPR016166">
    <property type="entry name" value="FAD-bd_PCMH"/>
</dbReference>
<evidence type="ECO:0000256" key="4">
    <source>
        <dbReference type="ARBA" id="ARBA00022827"/>
    </source>
</evidence>
<dbReference type="Gene3D" id="3.30.43.10">
    <property type="entry name" value="Uridine Diphospho-n-acetylenolpyruvylglucosamine Reductase, domain 2"/>
    <property type="match status" value="1"/>
</dbReference>
<dbReference type="PROSITE" id="PS51387">
    <property type="entry name" value="FAD_PCMH"/>
    <property type="match status" value="1"/>
</dbReference>
<evidence type="ECO:0000313" key="7">
    <source>
        <dbReference type="EMBL" id="MFG3192937.1"/>
    </source>
</evidence>
<keyword evidence="8" id="KW-1185">Reference proteome</keyword>
<dbReference type="InterPro" id="IPR036318">
    <property type="entry name" value="FAD-bd_PCMH-like_sf"/>
</dbReference>
<keyword evidence="4" id="KW-0274">FAD</keyword>
<dbReference type="PANTHER" id="PTHR42973">
    <property type="entry name" value="BINDING OXIDOREDUCTASE, PUTATIVE (AFU_ORTHOLOGUE AFUA_1G17690)-RELATED"/>
    <property type="match status" value="1"/>
</dbReference>
<evidence type="ECO:0000313" key="8">
    <source>
        <dbReference type="Proteomes" id="UP001604282"/>
    </source>
</evidence>
<dbReference type="RefSeq" id="WP_189852570.1">
    <property type="nucleotide sequence ID" value="NZ_BMVV01000026.1"/>
</dbReference>
<dbReference type="PROSITE" id="PS00862">
    <property type="entry name" value="OX2_COVAL_FAD"/>
    <property type="match status" value="1"/>
</dbReference>
<dbReference type="InterPro" id="IPR016167">
    <property type="entry name" value="FAD-bd_PCMH_sub1"/>
</dbReference>
<dbReference type="InterPro" id="IPR006094">
    <property type="entry name" value="Oxid_FAD_bind_N"/>
</dbReference>
<comment type="similarity">
    <text evidence="2">Belongs to the oxygen-dependent FAD-linked oxidoreductase family.</text>
</comment>
<dbReference type="Gene3D" id="3.30.465.10">
    <property type="match status" value="1"/>
</dbReference>
<protein>
    <submittedName>
        <fullName evidence="7">FAD-binding oxidoreductase</fullName>
    </submittedName>
</protein>
<organism evidence="7 8">
    <name type="scientific">Streptomyces omiyaensis</name>
    <dbReference type="NCBI Taxonomy" id="68247"/>
    <lineage>
        <taxon>Bacteria</taxon>
        <taxon>Bacillati</taxon>
        <taxon>Actinomycetota</taxon>
        <taxon>Actinomycetes</taxon>
        <taxon>Kitasatosporales</taxon>
        <taxon>Streptomycetaceae</taxon>
        <taxon>Streptomyces</taxon>
    </lineage>
</organism>
<dbReference type="SUPFAM" id="SSF55103">
    <property type="entry name" value="FAD-linked oxidases, C-terminal domain"/>
    <property type="match status" value="1"/>
</dbReference>
<name>A0ABW7C048_9ACTN</name>
<dbReference type="Gene3D" id="3.40.462.20">
    <property type="match status" value="1"/>
</dbReference>
<reference evidence="7 8" key="1">
    <citation type="submission" date="2024-10" db="EMBL/GenBank/DDBJ databases">
        <title>The Natural Products Discovery Center: Release of the First 8490 Sequenced Strains for Exploring Actinobacteria Biosynthetic Diversity.</title>
        <authorList>
            <person name="Kalkreuter E."/>
            <person name="Kautsar S.A."/>
            <person name="Yang D."/>
            <person name="Bader C.D."/>
            <person name="Teijaro C.N."/>
            <person name="Fluegel L."/>
            <person name="Davis C.M."/>
            <person name="Simpson J.R."/>
            <person name="Lauterbach L."/>
            <person name="Steele A.D."/>
            <person name="Gui C."/>
            <person name="Meng S."/>
            <person name="Li G."/>
            <person name="Viehrig K."/>
            <person name="Ye F."/>
            <person name="Su P."/>
            <person name="Kiefer A.F."/>
            <person name="Nichols A."/>
            <person name="Cepeda A.J."/>
            <person name="Yan W."/>
            <person name="Fan B."/>
            <person name="Jiang Y."/>
            <person name="Adhikari A."/>
            <person name="Zheng C.-J."/>
            <person name="Schuster L."/>
            <person name="Cowan T.M."/>
            <person name="Smanski M.J."/>
            <person name="Chevrette M.G."/>
            <person name="De Carvalho L.P.S."/>
            <person name="Shen B."/>
        </authorList>
    </citation>
    <scope>NUCLEOTIDE SEQUENCE [LARGE SCALE GENOMIC DNA]</scope>
    <source>
        <strain evidence="7 8">NPDC048229</strain>
    </source>
</reference>
<feature type="domain" description="FAD-binding PCMH-type" evidence="6">
    <location>
        <begin position="34"/>
        <end position="205"/>
    </location>
</feature>
<evidence type="ECO:0000256" key="3">
    <source>
        <dbReference type="ARBA" id="ARBA00022630"/>
    </source>
</evidence>
<dbReference type="InterPro" id="IPR006093">
    <property type="entry name" value="Oxy_OxRdtase_FAD_BS"/>
</dbReference>
<dbReference type="InterPro" id="IPR012951">
    <property type="entry name" value="BBE"/>
</dbReference>
<dbReference type="InterPro" id="IPR016164">
    <property type="entry name" value="FAD-linked_Oxase-like_C"/>
</dbReference>
<dbReference type="Pfam" id="PF08031">
    <property type="entry name" value="BBE"/>
    <property type="match status" value="1"/>
</dbReference>
<dbReference type="PANTHER" id="PTHR42973:SF39">
    <property type="entry name" value="FAD-BINDING PCMH-TYPE DOMAIN-CONTAINING PROTEIN"/>
    <property type="match status" value="1"/>
</dbReference>
<evidence type="ECO:0000256" key="1">
    <source>
        <dbReference type="ARBA" id="ARBA00001974"/>
    </source>
</evidence>
<proteinExistence type="inferred from homology"/>
<dbReference type="EMBL" id="JBICZW010000024">
    <property type="protein sequence ID" value="MFG3192937.1"/>
    <property type="molecule type" value="Genomic_DNA"/>
</dbReference>
<dbReference type="Pfam" id="PF01565">
    <property type="entry name" value="FAD_binding_4"/>
    <property type="match status" value="1"/>
</dbReference>
<accession>A0ABW7C048</accession>
<gene>
    <name evidence="7" type="ORF">ACGFYS_28805</name>
</gene>
<sequence>MNSAAATALAESVTGEVVLPGDAAYDDVKDIFVHKGRPDVVVRCHGAEDVRLALAFAREQGLRVSVRSGGHSNAGLSTDVGGLVVDVSPLDGVEVLDAGRGLVRVGPGAQWGQVARVLAEHGLSFSSGDTDQVGVGGLLVGGGIGWTVRSTGLAIDNLVAAEVVTADGRVLRASADEHADLFWGLRGGGGNFGVVTSFEVAAKPLPKVHFGSIVYPAAEAASVVKGWARALREAPEELTSHVQLFPSFGGDPAPVNILVCYAGDDVAAAGAAIAPLLELGTPESKDVNLVAYPEVLDQAGELPPDWEPMVRNRFARECSDELVDTLLTGAAAFDNLFVELRSLGGALGRVPADATAFGHRDAEVLVNTAKLGPRADNEAALPELTAFWSALAPFTEGAYSGFLSELDADDLAAVYPPRTYERLRAVKDAYDPENVFSRNANVAPHAQA</sequence>
<keyword evidence="3" id="KW-0285">Flavoprotein</keyword>
<evidence type="ECO:0000256" key="2">
    <source>
        <dbReference type="ARBA" id="ARBA00005466"/>
    </source>
</evidence>
<keyword evidence="5" id="KW-0560">Oxidoreductase</keyword>